<comment type="caution">
    <text evidence="1">The sequence shown here is derived from an EMBL/GenBank/DDBJ whole genome shotgun (WGS) entry which is preliminary data.</text>
</comment>
<dbReference type="CDD" id="cd24049">
    <property type="entry name" value="ASKHA_NBD_PilM"/>
    <property type="match status" value="1"/>
</dbReference>
<dbReference type="InterPro" id="IPR050696">
    <property type="entry name" value="FtsA/MreB"/>
</dbReference>
<dbReference type="Gene3D" id="3.30.420.40">
    <property type="match status" value="2"/>
</dbReference>
<dbReference type="AlphaFoldDB" id="A0A2M6W4Q8"/>
<protein>
    <recommendedName>
        <fullName evidence="3">SHS2 domain-containing protein</fullName>
    </recommendedName>
</protein>
<reference evidence="2" key="1">
    <citation type="submission" date="2017-09" db="EMBL/GenBank/DDBJ databases">
        <title>Depth-based differentiation of microbial function through sediment-hosted aquifers and enrichment of novel symbionts in the deep terrestrial subsurface.</title>
        <authorList>
            <person name="Probst A.J."/>
            <person name="Ladd B."/>
            <person name="Jarett J.K."/>
            <person name="Geller-Mcgrath D.E."/>
            <person name="Sieber C.M.K."/>
            <person name="Emerson J.B."/>
            <person name="Anantharaman K."/>
            <person name="Thomas B.C."/>
            <person name="Malmstrom R."/>
            <person name="Stieglmeier M."/>
            <person name="Klingl A."/>
            <person name="Woyke T."/>
            <person name="Ryan C.M."/>
            <person name="Banfield J.F."/>
        </authorList>
    </citation>
    <scope>NUCLEOTIDE SEQUENCE [LARGE SCALE GENOMIC DNA]</scope>
</reference>
<dbReference type="SUPFAM" id="SSF53067">
    <property type="entry name" value="Actin-like ATPase domain"/>
    <property type="match status" value="1"/>
</dbReference>
<dbReference type="PANTHER" id="PTHR32432">
    <property type="entry name" value="CELL DIVISION PROTEIN FTSA-RELATED"/>
    <property type="match status" value="1"/>
</dbReference>
<accession>A0A2M6W4Q8</accession>
<dbReference type="PIRSF" id="PIRSF019169">
    <property type="entry name" value="PilM"/>
    <property type="match status" value="1"/>
</dbReference>
<proteinExistence type="predicted"/>
<dbReference type="Gene3D" id="3.30.1490.300">
    <property type="match status" value="1"/>
</dbReference>
<name>A0A2M6W4Q8_9BACT</name>
<dbReference type="Proteomes" id="UP000231183">
    <property type="component" value="Unassembled WGS sequence"/>
</dbReference>
<sequence>MFRNPFNNAFGLEIGDLSIKLIQLKPASFYKKSCFEISQLREIRLPAGLIVNGEIQQPEIVRQKLLQILGRTKNEKYKTIKEPWVVAGLPEVKTFLKIISIDAGINEITDADIIFQAKKHLPFELDEAYINWQLIESKSNEKYSQVLIGAIPKIIADAYTYLLESVQLMPIALEIEAVSLARSLITESKDYSGQARAILDLGATRSCLIIYDNNSIQFSTTLDYSGEIITTAIEQSLKINHQQAEEMKIKLGARYNSRTNAKYYKAISRINDKMIDDVLSALEFYKDHFNDQNPINHITMCGGVSEWDGLDNIISKKLKISSHPGNVWKNLNNDNLKTDKGLGLNLAVAIGLALRATQKPFTI</sequence>
<dbReference type="Pfam" id="PF11104">
    <property type="entry name" value="PilM_2"/>
    <property type="match status" value="1"/>
</dbReference>
<organism evidence="1 2">
    <name type="scientific">Candidatus Magasanikbacteria bacterium CG10_big_fil_rev_8_21_14_0_10_40_10</name>
    <dbReference type="NCBI Taxonomy" id="1974648"/>
    <lineage>
        <taxon>Bacteria</taxon>
        <taxon>Candidatus Magasanikiibacteriota</taxon>
    </lineage>
</organism>
<evidence type="ECO:0008006" key="3">
    <source>
        <dbReference type="Google" id="ProtNLM"/>
    </source>
</evidence>
<evidence type="ECO:0000313" key="1">
    <source>
        <dbReference type="EMBL" id="PIT87730.1"/>
    </source>
</evidence>
<gene>
    <name evidence="1" type="ORF">COU31_01305</name>
</gene>
<dbReference type="InterPro" id="IPR005883">
    <property type="entry name" value="PilM"/>
</dbReference>
<dbReference type="PANTHER" id="PTHR32432:SF3">
    <property type="entry name" value="ETHANOLAMINE UTILIZATION PROTEIN EUTJ"/>
    <property type="match status" value="1"/>
</dbReference>
<evidence type="ECO:0000313" key="2">
    <source>
        <dbReference type="Proteomes" id="UP000231183"/>
    </source>
</evidence>
<dbReference type="InterPro" id="IPR043129">
    <property type="entry name" value="ATPase_NBD"/>
</dbReference>
<dbReference type="EMBL" id="PFBX01000010">
    <property type="protein sequence ID" value="PIT87730.1"/>
    <property type="molecule type" value="Genomic_DNA"/>
</dbReference>